<keyword evidence="2" id="KW-1185">Reference proteome</keyword>
<protein>
    <submittedName>
        <fullName evidence="1">Ghkl domain protein</fullName>
    </submittedName>
</protein>
<proteinExistence type="predicted"/>
<sequence>MRNIATINRRRKIETENRRAKRGTVFRGVKIARSWEVFAWGRKGGVIGSTTRTSVAFELGPPLNMATDGPDD</sequence>
<dbReference type="AlphaFoldDB" id="A0A0J7NVP2"/>
<reference evidence="1 2" key="1">
    <citation type="submission" date="2015-04" db="EMBL/GenBank/DDBJ databases">
        <title>Lasius niger genome sequencing.</title>
        <authorList>
            <person name="Konorov E.A."/>
            <person name="Nikitin M.A."/>
            <person name="Kirill M.V."/>
            <person name="Chang P."/>
        </authorList>
    </citation>
    <scope>NUCLEOTIDE SEQUENCE [LARGE SCALE GENOMIC DNA]</scope>
    <source>
        <tissue evidence="1">Whole</tissue>
    </source>
</reference>
<dbReference type="Proteomes" id="UP000036403">
    <property type="component" value="Unassembled WGS sequence"/>
</dbReference>
<name>A0A0J7NVP2_LASNI</name>
<gene>
    <name evidence="1" type="ORF">RF55_3250</name>
</gene>
<dbReference type="PaxDb" id="67767-A0A0J7NVP2"/>
<organism evidence="1 2">
    <name type="scientific">Lasius niger</name>
    <name type="common">Black garden ant</name>
    <dbReference type="NCBI Taxonomy" id="67767"/>
    <lineage>
        <taxon>Eukaryota</taxon>
        <taxon>Metazoa</taxon>
        <taxon>Ecdysozoa</taxon>
        <taxon>Arthropoda</taxon>
        <taxon>Hexapoda</taxon>
        <taxon>Insecta</taxon>
        <taxon>Pterygota</taxon>
        <taxon>Neoptera</taxon>
        <taxon>Endopterygota</taxon>
        <taxon>Hymenoptera</taxon>
        <taxon>Apocrita</taxon>
        <taxon>Aculeata</taxon>
        <taxon>Formicoidea</taxon>
        <taxon>Formicidae</taxon>
        <taxon>Formicinae</taxon>
        <taxon>Lasius</taxon>
        <taxon>Lasius</taxon>
    </lineage>
</organism>
<comment type="caution">
    <text evidence="1">The sequence shown here is derived from an EMBL/GenBank/DDBJ whole genome shotgun (WGS) entry which is preliminary data.</text>
</comment>
<accession>A0A0J7NVP2</accession>
<evidence type="ECO:0000313" key="2">
    <source>
        <dbReference type="Proteomes" id="UP000036403"/>
    </source>
</evidence>
<evidence type="ECO:0000313" key="1">
    <source>
        <dbReference type="EMBL" id="KMQ96460.1"/>
    </source>
</evidence>
<dbReference type="EMBL" id="LBMM01001353">
    <property type="protein sequence ID" value="KMQ96460.1"/>
    <property type="molecule type" value="Genomic_DNA"/>
</dbReference>